<evidence type="ECO:0000256" key="4">
    <source>
        <dbReference type="ARBA" id="ARBA00022989"/>
    </source>
</evidence>
<dbReference type="PANTHER" id="PTHR11266:SF17">
    <property type="entry name" value="PROTEIN MPV17"/>
    <property type="match status" value="1"/>
</dbReference>
<evidence type="ECO:0000256" key="7">
    <source>
        <dbReference type="SAM" id="Phobius"/>
    </source>
</evidence>
<comment type="subcellular location">
    <subcellularLocation>
        <location evidence="1">Membrane</location>
        <topology evidence="1">Multi-pass membrane protein</topology>
    </subcellularLocation>
</comment>
<feature type="compositionally biased region" description="Low complexity" evidence="6">
    <location>
        <begin position="241"/>
        <end position="268"/>
    </location>
</feature>
<dbReference type="InterPro" id="IPR007248">
    <property type="entry name" value="Mpv17_PMP22"/>
</dbReference>
<name>A0A9N8DLM0_9STRA</name>
<gene>
    <name evidence="9" type="ORF">SEMRO_210_G087650.1</name>
</gene>
<evidence type="ECO:0000313" key="9">
    <source>
        <dbReference type="EMBL" id="CAB9504834.1"/>
    </source>
</evidence>
<feature type="chain" id="PRO_5040281070" evidence="8">
    <location>
        <begin position="22"/>
        <end position="371"/>
    </location>
</feature>
<feature type="compositionally biased region" description="Basic and acidic residues" evidence="6">
    <location>
        <begin position="345"/>
        <end position="356"/>
    </location>
</feature>
<dbReference type="GO" id="GO:0005737">
    <property type="term" value="C:cytoplasm"/>
    <property type="evidence" value="ECO:0007669"/>
    <property type="project" value="TreeGrafter"/>
</dbReference>
<sequence length="371" mass="40544">MTRIWLIAVIVLVFPAERVSGLHHVLLPLHESLVTTLSSSGPLEAWSHLDSLLVPISSTSSTTLSSSVVASTPPGNNGIFGMYMSTLAAHPLPTKMMTGACLAWTGDWIAQSTTAITNNDDDDDDYQHDKRRAISFALFDAAYRASQHVLYPLVVQVCQGQFLAGMLPMTNAAAVEQTLVSQLIIVPLLYYPVFFGVTSFVQGLTWEDLQIPFLSVCGLFWTMILSVMAGSAKDYPTTATSTTEDQSPQQQDEPLQQSLSATSTTTTPAAEPYCVTGMEEECLIPEDGLFPVTTLDDIAHELEDIGQDLTQEWTEMTHGISDELRSAIDQLTHPNNDNDDDDNDHDDKGSGEESSRDIIATLEEDEVSLRK</sequence>
<proteinExistence type="inferred from homology"/>
<comment type="similarity">
    <text evidence="2">Belongs to the peroxisomal membrane protein PXMP2/4 family.</text>
</comment>
<accession>A0A9N8DLM0</accession>
<evidence type="ECO:0000256" key="2">
    <source>
        <dbReference type="ARBA" id="ARBA00006824"/>
    </source>
</evidence>
<dbReference type="Proteomes" id="UP001153069">
    <property type="component" value="Unassembled WGS sequence"/>
</dbReference>
<comment type="caution">
    <text evidence="9">The sequence shown here is derived from an EMBL/GenBank/DDBJ whole genome shotgun (WGS) entry which is preliminary data.</text>
</comment>
<feature type="compositionally biased region" description="Acidic residues" evidence="6">
    <location>
        <begin position="362"/>
        <end position="371"/>
    </location>
</feature>
<dbReference type="EMBL" id="CAICTM010000209">
    <property type="protein sequence ID" value="CAB9504834.1"/>
    <property type="molecule type" value="Genomic_DNA"/>
</dbReference>
<evidence type="ECO:0000256" key="1">
    <source>
        <dbReference type="ARBA" id="ARBA00004141"/>
    </source>
</evidence>
<evidence type="ECO:0000256" key="5">
    <source>
        <dbReference type="ARBA" id="ARBA00023136"/>
    </source>
</evidence>
<feature type="signal peptide" evidence="8">
    <location>
        <begin position="1"/>
        <end position="21"/>
    </location>
</feature>
<dbReference type="PANTHER" id="PTHR11266">
    <property type="entry name" value="PEROXISOMAL MEMBRANE PROTEIN 2, PXMP2 MPV17"/>
    <property type="match status" value="1"/>
</dbReference>
<feature type="region of interest" description="Disordered" evidence="6">
    <location>
        <begin position="235"/>
        <end position="268"/>
    </location>
</feature>
<keyword evidence="4 7" id="KW-1133">Transmembrane helix</keyword>
<feature type="transmembrane region" description="Helical" evidence="7">
    <location>
        <begin position="213"/>
        <end position="232"/>
    </location>
</feature>
<keyword evidence="10" id="KW-1185">Reference proteome</keyword>
<evidence type="ECO:0000313" key="10">
    <source>
        <dbReference type="Proteomes" id="UP001153069"/>
    </source>
</evidence>
<reference evidence="9" key="1">
    <citation type="submission" date="2020-06" db="EMBL/GenBank/DDBJ databases">
        <authorList>
            <consortium name="Plant Systems Biology data submission"/>
        </authorList>
    </citation>
    <scope>NUCLEOTIDE SEQUENCE</scope>
    <source>
        <strain evidence="9">D6</strain>
    </source>
</reference>
<evidence type="ECO:0000256" key="8">
    <source>
        <dbReference type="SAM" id="SignalP"/>
    </source>
</evidence>
<dbReference type="GO" id="GO:0016020">
    <property type="term" value="C:membrane"/>
    <property type="evidence" value="ECO:0007669"/>
    <property type="project" value="UniProtKB-SubCell"/>
</dbReference>
<keyword evidence="8" id="KW-0732">Signal</keyword>
<organism evidence="9 10">
    <name type="scientific">Seminavis robusta</name>
    <dbReference type="NCBI Taxonomy" id="568900"/>
    <lineage>
        <taxon>Eukaryota</taxon>
        <taxon>Sar</taxon>
        <taxon>Stramenopiles</taxon>
        <taxon>Ochrophyta</taxon>
        <taxon>Bacillariophyta</taxon>
        <taxon>Bacillariophyceae</taxon>
        <taxon>Bacillariophycidae</taxon>
        <taxon>Naviculales</taxon>
        <taxon>Naviculaceae</taxon>
        <taxon>Seminavis</taxon>
    </lineage>
</organism>
<feature type="transmembrane region" description="Helical" evidence="7">
    <location>
        <begin position="179"/>
        <end position="201"/>
    </location>
</feature>
<feature type="region of interest" description="Disordered" evidence="6">
    <location>
        <begin position="326"/>
        <end position="371"/>
    </location>
</feature>
<dbReference type="OrthoDB" id="430207at2759"/>
<evidence type="ECO:0000256" key="6">
    <source>
        <dbReference type="SAM" id="MobiDB-lite"/>
    </source>
</evidence>
<keyword evidence="3 7" id="KW-0812">Transmembrane</keyword>
<dbReference type="AlphaFoldDB" id="A0A9N8DLM0"/>
<protein>
    <submittedName>
        <fullName evidence="9">Uncharacterized protein</fullName>
    </submittedName>
</protein>
<keyword evidence="5 7" id="KW-0472">Membrane</keyword>
<evidence type="ECO:0000256" key="3">
    <source>
        <dbReference type="ARBA" id="ARBA00022692"/>
    </source>
</evidence>